<dbReference type="Proteomes" id="UP000521872">
    <property type="component" value="Unassembled WGS sequence"/>
</dbReference>
<evidence type="ECO:0000313" key="2">
    <source>
        <dbReference type="Proteomes" id="UP000521872"/>
    </source>
</evidence>
<protein>
    <submittedName>
        <fullName evidence="1">Uncharacterized protein</fullName>
    </submittedName>
</protein>
<keyword evidence="2" id="KW-1185">Reference proteome</keyword>
<evidence type="ECO:0000313" key="1">
    <source>
        <dbReference type="EMBL" id="KAF4618769.1"/>
    </source>
</evidence>
<dbReference type="InterPro" id="IPR022085">
    <property type="entry name" value="OpdG"/>
</dbReference>
<dbReference type="PANTHER" id="PTHR38797:SF4">
    <property type="entry name" value="NUCLEAR PORE COMPLEX PROTEIN NUP85"/>
    <property type="match status" value="1"/>
</dbReference>
<dbReference type="PANTHER" id="PTHR38797">
    <property type="entry name" value="NUCLEAR PORE COMPLEX PROTEIN NUP85-RELATED"/>
    <property type="match status" value="1"/>
</dbReference>
<sequence length="290" mass="32817">MTSNFDLFFPKFSRESASSSDAERRVFDILKSYAQTSSTTTAESVANEIDVLYPTNPATGTIDYMTLEHLWELFVGIAEQIPWTDSAQDKLVEVLKALRDLPQQRSMVIDHWEKEPVKIWADIPVLPYVLSDGVETHGVIINDESEAEKQSRIRDLNFQGFAARLTNAKIFDLSRLAVYRIRSVLEDDADYYITGYDDVGTHLDVNILPAQVWIDLTSKLLYDLCQENGAGAARNDIAGGKHWKGAAGFSRARWDFWKQKLDEIAENDKAKEETRKTARKMKATMLAAEA</sequence>
<organism evidence="1 2">
    <name type="scientific">Agrocybe pediades</name>
    <dbReference type="NCBI Taxonomy" id="84607"/>
    <lineage>
        <taxon>Eukaryota</taxon>
        <taxon>Fungi</taxon>
        <taxon>Dikarya</taxon>
        <taxon>Basidiomycota</taxon>
        <taxon>Agaricomycotina</taxon>
        <taxon>Agaricomycetes</taxon>
        <taxon>Agaricomycetidae</taxon>
        <taxon>Agaricales</taxon>
        <taxon>Agaricineae</taxon>
        <taxon>Strophariaceae</taxon>
        <taxon>Agrocybe</taxon>
    </lineage>
</organism>
<dbReference type="InterPro" id="IPR053204">
    <property type="entry name" value="Oxopyrrolidines_Biosynth-assoc"/>
</dbReference>
<gene>
    <name evidence="1" type="ORF">D9613_010026</name>
</gene>
<name>A0A8H4QWG3_9AGAR</name>
<comment type="caution">
    <text evidence="1">The sequence shown here is derived from an EMBL/GenBank/DDBJ whole genome shotgun (WGS) entry which is preliminary data.</text>
</comment>
<dbReference type="Pfam" id="PF12311">
    <property type="entry name" value="DUF3632"/>
    <property type="match status" value="1"/>
</dbReference>
<dbReference type="EMBL" id="JAACJL010000017">
    <property type="protein sequence ID" value="KAF4618769.1"/>
    <property type="molecule type" value="Genomic_DNA"/>
</dbReference>
<reference evidence="1 2" key="1">
    <citation type="submission" date="2019-12" db="EMBL/GenBank/DDBJ databases">
        <authorList>
            <person name="Floudas D."/>
            <person name="Bentzer J."/>
            <person name="Ahren D."/>
            <person name="Johansson T."/>
            <person name="Persson P."/>
            <person name="Tunlid A."/>
        </authorList>
    </citation>
    <scope>NUCLEOTIDE SEQUENCE [LARGE SCALE GENOMIC DNA]</scope>
    <source>
        <strain evidence="1 2">CBS 102.39</strain>
    </source>
</reference>
<dbReference type="AlphaFoldDB" id="A0A8H4QWG3"/>
<proteinExistence type="predicted"/>
<accession>A0A8H4QWG3</accession>